<dbReference type="RefSeq" id="XP_024358287.1">
    <property type="nucleotide sequence ID" value="XM_024502519.2"/>
</dbReference>
<dbReference type="Gramene" id="Pp3c20_3770V3.1">
    <property type="protein sequence ID" value="Pp3c20_3770V3.1"/>
    <property type="gene ID" value="Pp3c20_3770"/>
</dbReference>
<evidence type="ECO:0000256" key="1">
    <source>
        <dbReference type="ARBA" id="ARBA00004123"/>
    </source>
</evidence>
<keyword evidence="12" id="KW-1185">Reference proteome</keyword>
<dbReference type="EnsemblPlants" id="Pp3c20_3770V3.1">
    <property type="protein sequence ID" value="Pp3c20_3770V3.1"/>
    <property type="gene ID" value="Pp3c20_3770"/>
</dbReference>
<reference evidence="10 12" key="2">
    <citation type="journal article" date="2018" name="Plant J.">
        <title>The Physcomitrella patens chromosome-scale assembly reveals moss genome structure and evolution.</title>
        <authorList>
            <person name="Lang D."/>
            <person name="Ullrich K.K."/>
            <person name="Murat F."/>
            <person name="Fuchs J."/>
            <person name="Jenkins J."/>
            <person name="Haas F.B."/>
            <person name="Piednoel M."/>
            <person name="Gundlach H."/>
            <person name="Van Bel M."/>
            <person name="Meyberg R."/>
            <person name="Vives C."/>
            <person name="Morata J."/>
            <person name="Symeonidi A."/>
            <person name="Hiss M."/>
            <person name="Muchero W."/>
            <person name="Kamisugi Y."/>
            <person name="Saleh O."/>
            <person name="Blanc G."/>
            <person name="Decker E.L."/>
            <person name="van Gessel N."/>
            <person name="Grimwood J."/>
            <person name="Hayes R.D."/>
            <person name="Graham S.W."/>
            <person name="Gunter L.E."/>
            <person name="McDaniel S.F."/>
            <person name="Hoernstein S.N.W."/>
            <person name="Larsson A."/>
            <person name="Li F.W."/>
            <person name="Perroud P.F."/>
            <person name="Phillips J."/>
            <person name="Ranjan P."/>
            <person name="Rokshar D.S."/>
            <person name="Rothfels C.J."/>
            <person name="Schneider L."/>
            <person name="Shu S."/>
            <person name="Stevenson D.W."/>
            <person name="Thummler F."/>
            <person name="Tillich M."/>
            <person name="Villarreal Aguilar J.C."/>
            <person name="Widiez T."/>
            <person name="Wong G.K."/>
            <person name="Wymore A."/>
            <person name="Zhang Y."/>
            <person name="Zimmer A.D."/>
            <person name="Quatrano R.S."/>
            <person name="Mayer K.F.X."/>
            <person name="Goodstein D."/>
            <person name="Casacuberta J.M."/>
            <person name="Vandepoele K."/>
            <person name="Reski R."/>
            <person name="Cuming A.C."/>
            <person name="Tuskan G.A."/>
            <person name="Maumus F."/>
            <person name="Salse J."/>
            <person name="Schmutz J."/>
            <person name="Rensing S.A."/>
        </authorList>
    </citation>
    <scope>NUCLEOTIDE SEQUENCE [LARGE SCALE GENOMIC DNA]</scope>
    <source>
        <strain evidence="11 12">cv. Gransden 2004</strain>
    </source>
</reference>
<dbReference type="InterPro" id="IPR051758">
    <property type="entry name" value="ERF/AP2-like"/>
</dbReference>
<name>A0A2K1ITX9_PHYPA</name>
<dbReference type="PaxDb" id="3218-PP1S187_47V6.1"/>
<dbReference type="GO" id="GO:0005634">
    <property type="term" value="C:nucleus"/>
    <property type="evidence" value="ECO:0007669"/>
    <property type="project" value="UniProtKB-SubCell"/>
</dbReference>
<evidence type="ECO:0000256" key="3">
    <source>
        <dbReference type="ARBA" id="ARBA00023015"/>
    </source>
</evidence>
<dbReference type="InterPro" id="IPR036955">
    <property type="entry name" value="AP2/ERF_dom_sf"/>
</dbReference>
<keyword evidence="2" id="KW-0936">Ethylene signaling pathway</keyword>
<keyword evidence="3" id="KW-0805">Transcription regulation</keyword>
<feature type="region of interest" description="Disordered" evidence="8">
    <location>
        <begin position="458"/>
        <end position="498"/>
    </location>
</feature>
<dbReference type="GO" id="GO:0003700">
    <property type="term" value="F:DNA-binding transcription factor activity"/>
    <property type="evidence" value="ECO:0007669"/>
    <property type="project" value="InterPro"/>
</dbReference>
<sequence length="535" mass="57268">MAAVAHYDMSDMLLGQEVSYSGSYYGGNGVHDGGGVSTFNPDISILEGCRQSAILPSNSSSNFCAPSQCFNRGELSPHEGKLSVTSLGMPFTPGSAALLKDQIPIWSEYKSSILVSPQFPPTYGSERVGMYQQPGVQDLSNGVALAGDASHLQQLHQLSGNYPQVSQLPPQQLYQVQGFSPPLPEIDLQNLPRTWSPLADLGPRAHVMKKTAEKRIGVPRTKLYRGVRQRHWGKWVAEIRLPRNRTRLWLGTFDTAEEAALAYDAAAYKLRGEYARLNFPRQQDDKGVAGVAQTTVGVPSALFNRGFSSTLGAKLKEIAYQKALQANVAGGDSSTCHPPTQPEDKTGLREPTQQAAFSGQAENLSVPSVSGLEHFSFRESGSSTSTSPCQSPPEASSGSESRYVSSPGSDATGESSEDLLSGFDLDGLLLGSVPSSEEQVDWSWDVFGLKGCQSSAEASVDSASSPSSSSSSSSSSSLVQANIAQQQQQQNGSATQFVTPSTINNIAVESTPKKLTTITTPTLSPRRFNVWRSCE</sequence>
<keyword evidence="5" id="KW-0804">Transcription</keyword>
<dbReference type="Proteomes" id="UP000006727">
    <property type="component" value="Chromosome 20"/>
</dbReference>
<evidence type="ECO:0000256" key="7">
    <source>
        <dbReference type="ARBA" id="ARBA00024343"/>
    </source>
</evidence>
<evidence type="ECO:0000256" key="8">
    <source>
        <dbReference type="SAM" id="MobiDB-lite"/>
    </source>
</evidence>
<dbReference type="STRING" id="3218.A0A2K1ITX9"/>
<feature type="domain" description="AP2/ERF" evidence="9">
    <location>
        <begin position="223"/>
        <end position="280"/>
    </location>
</feature>
<evidence type="ECO:0000256" key="6">
    <source>
        <dbReference type="ARBA" id="ARBA00023242"/>
    </source>
</evidence>
<dbReference type="EMBL" id="ABEU02000020">
    <property type="protein sequence ID" value="PNR32731.1"/>
    <property type="molecule type" value="Genomic_DNA"/>
</dbReference>
<reference evidence="11" key="3">
    <citation type="submission" date="2020-12" db="UniProtKB">
        <authorList>
            <consortium name="EnsemblPlants"/>
        </authorList>
    </citation>
    <scope>IDENTIFICATION</scope>
</reference>
<dbReference type="Gramene" id="Pp3c20_3770V3.2">
    <property type="protein sequence ID" value="Pp3c20_3770V3.2"/>
    <property type="gene ID" value="Pp3c20_3770"/>
</dbReference>
<feature type="compositionally biased region" description="Low complexity" evidence="8">
    <location>
        <begin position="458"/>
        <end position="477"/>
    </location>
</feature>
<feature type="region of interest" description="Disordered" evidence="8">
    <location>
        <begin position="329"/>
        <end position="363"/>
    </location>
</feature>
<comment type="subcellular location">
    <subcellularLocation>
        <location evidence="1">Nucleus</location>
    </subcellularLocation>
</comment>
<dbReference type="OrthoDB" id="10038011at2759"/>
<dbReference type="Pfam" id="PF00847">
    <property type="entry name" value="AP2"/>
    <property type="match status" value="1"/>
</dbReference>
<evidence type="ECO:0000256" key="4">
    <source>
        <dbReference type="ARBA" id="ARBA00023125"/>
    </source>
</evidence>
<dbReference type="GO" id="GO:0009873">
    <property type="term" value="P:ethylene-activated signaling pathway"/>
    <property type="evidence" value="ECO:0007669"/>
    <property type="project" value="UniProtKB-KW"/>
</dbReference>
<comment type="similarity">
    <text evidence="7">Belongs to the AP2/ERF transcription factor family. ERF subfamily.</text>
</comment>
<dbReference type="PRINTS" id="PR00367">
    <property type="entry name" value="ETHRSPELEMNT"/>
</dbReference>
<reference evidence="10 12" key="1">
    <citation type="journal article" date="2008" name="Science">
        <title>The Physcomitrella genome reveals evolutionary insights into the conquest of land by plants.</title>
        <authorList>
            <person name="Rensing S."/>
            <person name="Lang D."/>
            <person name="Zimmer A."/>
            <person name="Terry A."/>
            <person name="Salamov A."/>
            <person name="Shapiro H."/>
            <person name="Nishiyama T."/>
            <person name="Perroud P.-F."/>
            <person name="Lindquist E."/>
            <person name="Kamisugi Y."/>
            <person name="Tanahashi T."/>
            <person name="Sakakibara K."/>
            <person name="Fujita T."/>
            <person name="Oishi K."/>
            <person name="Shin-I T."/>
            <person name="Kuroki Y."/>
            <person name="Toyoda A."/>
            <person name="Suzuki Y."/>
            <person name="Hashimoto A."/>
            <person name="Yamaguchi K."/>
            <person name="Sugano A."/>
            <person name="Kohara Y."/>
            <person name="Fujiyama A."/>
            <person name="Anterola A."/>
            <person name="Aoki S."/>
            <person name="Ashton N."/>
            <person name="Barbazuk W.B."/>
            <person name="Barker E."/>
            <person name="Bennetzen J."/>
            <person name="Bezanilla M."/>
            <person name="Blankenship R."/>
            <person name="Cho S.H."/>
            <person name="Dutcher S."/>
            <person name="Estelle M."/>
            <person name="Fawcett J.A."/>
            <person name="Gundlach H."/>
            <person name="Hanada K."/>
            <person name="Heyl A."/>
            <person name="Hicks K.A."/>
            <person name="Hugh J."/>
            <person name="Lohr M."/>
            <person name="Mayer K."/>
            <person name="Melkozernov A."/>
            <person name="Murata T."/>
            <person name="Nelson D."/>
            <person name="Pils B."/>
            <person name="Prigge M."/>
            <person name="Reiss B."/>
            <person name="Renner T."/>
            <person name="Rombauts S."/>
            <person name="Rushton P."/>
            <person name="Sanderfoot A."/>
            <person name="Schween G."/>
            <person name="Shiu S.-H."/>
            <person name="Stueber K."/>
            <person name="Theodoulou F.L."/>
            <person name="Tu H."/>
            <person name="Van de Peer Y."/>
            <person name="Verrier P.J."/>
            <person name="Waters E."/>
            <person name="Wood A."/>
            <person name="Yang L."/>
            <person name="Cove D."/>
            <person name="Cuming A."/>
            <person name="Hasebe M."/>
            <person name="Lucas S."/>
            <person name="Mishler D.B."/>
            <person name="Reski R."/>
            <person name="Grigoriev I."/>
            <person name="Quatrano R.S."/>
            <person name="Boore J.L."/>
        </authorList>
    </citation>
    <scope>NUCLEOTIDE SEQUENCE [LARGE SCALE GENOMIC DNA]</scope>
    <source>
        <strain evidence="11 12">cv. Gransden 2004</strain>
    </source>
</reference>
<dbReference type="FunFam" id="3.30.730.10:FF:000001">
    <property type="entry name" value="Ethylene-responsive transcription factor 2"/>
    <property type="match status" value="1"/>
</dbReference>
<dbReference type="AlphaFoldDB" id="A0A2K1ITX9"/>
<keyword evidence="4" id="KW-0238">DNA-binding</keyword>
<dbReference type="PANTHER" id="PTHR31657">
    <property type="entry name" value="ETHYLENE-RESPONSIVE TRANSCRIPTION FACTOR ERF061"/>
    <property type="match status" value="1"/>
</dbReference>
<feature type="compositionally biased region" description="Low complexity" evidence="8">
    <location>
        <begin position="380"/>
        <end position="393"/>
    </location>
</feature>
<protein>
    <recommendedName>
        <fullName evidence="9">AP2/ERF domain-containing protein</fullName>
    </recommendedName>
</protein>
<accession>A0A2K1ITX9</accession>
<evidence type="ECO:0000313" key="11">
    <source>
        <dbReference type="EnsemblPlants" id="Pp3c20_3770V3.1"/>
    </source>
</evidence>
<dbReference type="InterPro" id="IPR016177">
    <property type="entry name" value="DNA-bd_dom_sf"/>
</dbReference>
<gene>
    <name evidence="11" type="primary">LOC112273580</name>
    <name evidence="10" type="ORF">PHYPA_024673</name>
</gene>
<feature type="compositionally biased region" description="Polar residues" evidence="8">
    <location>
        <begin position="394"/>
        <end position="413"/>
    </location>
</feature>
<feature type="compositionally biased region" description="Polar residues" evidence="8">
    <location>
        <begin position="351"/>
        <end position="363"/>
    </location>
</feature>
<proteinExistence type="inferred from homology"/>
<dbReference type="GeneID" id="112273580"/>
<keyword evidence="6" id="KW-0539">Nucleus</keyword>
<dbReference type="SMART" id="SM00380">
    <property type="entry name" value="AP2"/>
    <property type="match status" value="1"/>
</dbReference>
<dbReference type="InterPro" id="IPR001471">
    <property type="entry name" value="AP2/ERF_dom"/>
</dbReference>
<dbReference type="PANTHER" id="PTHR31657:SF87">
    <property type="entry name" value="ETHYLENE-RESPONSIVE TRANSCRIPTION FACTOR RAP2-13"/>
    <property type="match status" value="1"/>
</dbReference>
<organism evidence="10">
    <name type="scientific">Physcomitrium patens</name>
    <name type="common">Spreading-leaved earth moss</name>
    <name type="synonym">Physcomitrella patens</name>
    <dbReference type="NCBI Taxonomy" id="3218"/>
    <lineage>
        <taxon>Eukaryota</taxon>
        <taxon>Viridiplantae</taxon>
        <taxon>Streptophyta</taxon>
        <taxon>Embryophyta</taxon>
        <taxon>Bryophyta</taxon>
        <taxon>Bryophytina</taxon>
        <taxon>Bryopsida</taxon>
        <taxon>Funariidae</taxon>
        <taxon>Funariales</taxon>
        <taxon>Funariaceae</taxon>
        <taxon>Physcomitrium</taxon>
    </lineage>
</organism>
<evidence type="ECO:0000313" key="10">
    <source>
        <dbReference type="EMBL" id="PNR32731.1"/>
    </source>
</evidence>
<dbReference type="SUPFAM" id="SSF54171">
    <property type="entry name" value="DNA-binding domain"/>
    <property type="match status" value="1"/>
</dbReference>
<dbReference type="Gene3D" id="3.30.730.10">
    <property type="entry name" value="AP2/ERF domain"/>
    <property type="match status" value="1"/>
</dbReference>
<evidence type="ECO:0000256" key="2">
    <source>
        <dbReference type="ARBA" id="ARBA00022745"/>
    </source>
</evidence>
<dbReference type="PROSITE" id="PS51032">
    <property type="entry name" value="AP2_ERF"/>
    <property type="match status" value="1"/>
</dbReference>
<dbReference type="CDD" id="cd00018">
    <property type="entry name" value="AP2"/>
    <property type="match status" value="1"/>
</dbReference>
<evidence type="ECO:0000313" key="12">
    <source>
        <dbReference type="Proteomes" id="UP000006727"/>
    </source>
</evidence>
<dbReference type="GO" id="GO:0000976">
    <property type="term" value="F:transcription cis-regulatory region binding"/>
    <property type="evidence" value="ECO:0007669"/>
    <property type="project" value="UniProtKB-ARBA"/>
</dbReference>
<feature type="region of interest" description="Disordered" evidence="8">
    <location>
        <begin position="378"/>
        <end position="419"/>
    </location>
</feature>
<evidence type="ECO:0000256" key="5">
    <source>
        <dbReference type="ARBA" id="ARBA00023163"/>
    </source>
</evidence>
<dbReference type="EnsemblPlants" id="Pp3c20_3770V3.2">
    <property type="protein sequence ID" value="Pp3c20_3770V3.2"/>
    <property type="gene ID" value="Pp3c20_3770"/>
</dbReference>
<evidence type="ECO:0000259" key="9">
    <source>
        <dbReference type="PROSITE" id="PS51032"/>
    </source>
</evidence>